<dbReference type="GO" id="GO:0000160">
    <property type="term" value="P:phosphorelay signal transduction system"/>
    <property type="evidence" value="ECO:0007669"/>
    <property type="project" value="UniProtKB-KW"/>
</dbReference>
<evidence type="ECO:0000259" key="10">
    <source>
        <dbReference type="PROSITE" id="PS50110"/>
    </source>
</evidence>
<dbReference type="Pfam" id="PF00072">
    <property type="entry name" value="Response_reg"/>
    <property type="match status" value="1"/>
</dbReference>
<dbReference type="InterPro" id="IPR009057">
    <property type="entry name" value="Homeodomain-like_sf"/>
</dbReference>
<dbReference type="SUPFAM" id="SSF46689">
    <property type="entry name" value="Homeodomain-like"/>
    <property type="match status" value="1"/>
</dbReference>
<proteinExistence type="predicted"/>
<dbReference type="PANTHER" id="PTHR42713:SF3">
    <property type="entry name" value="TRANSCRIPTIONAL REGULATORY PROTEIN HPTR"/>
    <property type="match status" value="1"/>
</dbReference>
<dbReference type="RefSeq" id="WP_213124385.1">
    <property type="nucleotide sequence ID" value="NZ_JAGYPG010000002.1"/>
</dbReference>
<evidence type="ECO:0000256" key="2">
    <source>
        <dbReference type="ARBA" id="ARBA00022490"/>
    </source>
</evidence>
<dbReference type="EMBL" id="JAGYPG010000002">
    <property type="protein sequence ID" value="MBS4195145.1"/>
    <property type="molecule type" value="Genomic_DNA"/>
</dbReference>
<dbReference type="AlphaFoldDB" id="A0A942TCG5"/>
<dbReference type="PROSITE" id="PS50110">
    <property type="entry name" value="RESPONSE_REGULATORY"/>
    <property type="match status" value="1"/>
</dbReference>
<dbReference type="InterPro" id="IPR051552">
    <property type="entry name" value="HptR"/>
</dbReference>
<gene>
    <name evidence="11" type="ORF">KHA97_08755</name>
</gene>
<dbReference type="InterPro" id="IPR001789">
    <property type="entry name" value="Sig_transdc_resp-reg_receiver"/>
</dbReference>
<dbReference type="InterPro" id="IPR011006">
    <property type="entry name" value="CheY-like_superfamily"/>
</dbReference>
<keyword evidence="4" id="KW-0902">Two-component regulatory system</keyword>
<evidence type="ECO:0000256" key="8">
    <source>
        <dbReference type="PROSITE-ProRule" id="PRU00169"/>
    </source>
</evidence>
<dbReference type="PANTHER" id="PTHR42713">
    <property type="entry name" value="HISTIDINE KINASE-RELATED"/>
    <property type="match status" value="1"/>
</dbReference>
<keyword evidence="6" id="KW-0238">DNA-binding</keyword>
<reference evidence="11 12" key="1">
    <citation type="submission" date="2021-05" db="EMBL/GenBank/DDBJ databases">
        <title>Novel Bacillus species.</title>
        <authorList>
            <person name="Liu G."/>
        </authorList>
    </citation>
    <scope>NUCLEOTIDE SEQUENCE [LARGE SCALE GENOMIC DNA]</scope>
    <source>
        <strain evidence="12">FJAT-49780</strain>
    </source>
</reference>
<dbReference type="Gene3D" id="1.10.10.60">
    <property type="entry name" value="Homeodomain-like"/>
    <property type="match status" value="2"/>
</dbReference>
<evidence type="ECO:0000313" key="11">
    <source>
        <dbReference type="EMBL" id="MBS4195145.1"/>
    </source>
</evidence>
<evidence type="ECO:0000256" key="3">
    <source>
        <dbReference type="ARBA" id="ARBA00022553"/>
    </source>
</evidence>
<keyword evidence="12" id="KW-1185">Reference proteome</keyword>
<dbReference type="CDD" id="cd17536">
    <property type="entry name" value="REC_YesN-like"/>
    <property type="match status" value="1"/>
</dbReference>
<organism evidence="11 12">
    <name type="scientific">Lederbergia citri</name>
    <dbReference type="NCBI Taxonomy" id="2833580"/>
    <lineage>
        <taxon>Bacteria</taxon>
        <taxon>Bacillati</taxon>
        <taxon>Bacillota</taxon>
        <taxon>Bacilli</taxon>
        <taxon>Bacillales</taxon>
        <taxon>Bacillaceae</taxon>
        <taxon>Lederbergia</taxon>
    </lineage>
</organism>
<comment type="subcellular location">
    <subcellularLocation>
        <location evidence="1">Cytoplasm</location>
    </subcellularLocation>
</comment>
<name>A0A942TCG5_9BACI</name>
<dbReference type="SMART" id="SM00342">
    <property type="entry name" value="HTH_ARAC"/>
    <property type="match status" value="1"/>
</dbReference>
<protein>
    <submittedName>
        <fullName evidence="11">Response regulator</fullName>
    </submittedName>
</protein>
<dbReference type="SUPFAM" id="SSF52172">
    <property type="entry name" value="CheY-like"/>
    <property type="match status" value="1"/>
</dbReference>
<feature type="modified residue" description="4-aspartylphosphate" evidence="8">
    <location>
        <position position="55"/>
    </location>
</feature>
<keyword evidence="7" id="KW-0804">Transcription</keyword>
<dbReference type="InterPro" id="IPR018060">
    <property type="entry name" value="HTH_AraC"/>
</dbReference>
<keyword evidence="3 8" id="KW-0597">Phosphoprotein</keyword>
<dbReference type="GO" id="GO:0005737">
    <property type="term" value="C:cytoplasm"/>
    <property type="evidence" value="ECO:0007669"/>
    <property type="project" value="UniProtKB-SubCell"/>
</dbReference>
<dbReference type="Gene3D" id="3.40.50.2300">
    <property type="match status" value="1"/>
</dbReference>
<feature type="domain" description="HTH araC/xylS-type" evidence="9">
    <location>
        <begin position="414"/>
        <end position="516"/>
    </location>
</feature>
<dbReference type="Proteomes" id="UP000681414">
    <property type="component" value="Unassembled WGS sequence"/>
</dbReference>
<evidence type="ECO:0000256" key="5">
    <source>
        <dbReference type="ARBA" id="ARBA00023015"/>
    </source>
</evidence>
<evidence type="ECO:0000256" key="1">
    <source>
        <dbReference type="ARBA" id="ARBA00004496"/>
    </source>
</evidence>
<comment type="caution">
    <text evidence="11">The sequence shown here is derived from an EMBL/GenBank/DDBJ whole genome shotgun (WGS) entry which is preliminary data.</text>
</comment>
<dbReference type="Pfam" id="PF12833">
    <property type="entry name" value="HTH_18"/>
    <property type="match status" value="1"/>
</dbReference>
<evidence type="ECO:0000256" key="7">
    <source>
        <dbReference type="ARBA" id="ARBA00023163"/>
    </source>
</evidence>
<dbReference type="PROSITE" id="PS01124">
    <property type="entry name" value="HTH_ARAC_FAMILY_2"/>
    <property type="match status" value="1"/>
</dbReference>
<feature type="domain" description="Response regulatory" evidence="10">
    <location>
        <begin position="3"/>
        <end position="120"/>
    </location>
</feature>
<dbReference type="SMART" id="SM00448">
    <property type="entry name" value="REC"/>
    <property type="match status" value="1"/>
</dbReference>
<evidence type="ECO:0000256" key="4">
    <source>
        <dbReference type="ARBA" id="ARBA00023012"/>
    </source>
</evidence>
<evidence type="ECO:0000256" key="6">
    <source>
        <dbReference type="ARBA" id="ARBA00023125"/>
    </source>
</evidence>
<evidence type="ECO:0000313" key="12">
    <source>
        <dbReference type="Proteomes" id="UP000681414"/>
    </source>
</evidence>
<dbReference type="GO" id="GO:0003700">
    <property type="term" value="F:DNA-binding transcription factor activity"/>
    <property type="evidence" value="ECO:0007669"/>
    <property type="project" value="InterPro"/>
</dbReference>
<sequence length="524" mass="61335">MYKVLLVDDEINILRGIAMLVDWEKCGTSLVAEAHHGQMALDYFDKDIPDIVVTDIKMPGMNGIEMIKQIHETHPHVKFIILSGYDEFEFAKTAMAYSVKHYLLKPSNENKIEQALCEVVDELNEEKQKEQFIVSINHKLEHIMPKAKEQFLKELITNKKYGLQEWEYYRKIFDFDQSNIRLRLLVLTIEREHEYEHIFALKETVVDNLEKNHSVLLETTIGERIVILTEEVEVDTLIKLLKEVQQIFSNVYQLTFTGAISNVGKIQDIRNLYKEAMDYLSKRFYLGEGSIIAKNGLDMAVNSETSFQYDHDELILSIRSGDLVTVRQYVDEFFLHLQKNRYDESIVKSHSLELLMAITRQGKKEYMDALYKQIITFTQLRTIEKVREFIASVAEEVTQVHYIDTKHVQSSIIQKILEYIDEHLDEEELTLSKIANEIVYMNSDYLGKLFKKEIGEKFSLYLMKRRINRAIEIFEQTDEFKMFEVAEEVGFGNNPRYFSQVFKKQTGFTPTEYINHHGHGIANG</sequence>
<evidence type="ECO:0000259" key="9">
    <source>
        <dbReference type="PROSITE" id="PS01124"/>
    </source>
</evidence>
<keyword evidence="2" id="KW-0963">Cytoplasm</keyword>
<keyword evidence="5" id="KW-0805">Transcription regulation</keyword>
<accession>A0A942TCG5</accession>
<dbReference type="GO" id="GO:0043565">
    <property type="term" value="F:sequence-specific DNA binding"/>
    <property type="evidence" value="ECO:0007669"/>
    <property type="project" value="InterPro"/>
</dbReference>